<dbReference type="STRING" id="1702221.AALO17_21890"/>
<dbReference type="GO" id="GO:0003700">
    <property type="term" value="F:DNA-binding transcription factor activity"/>
    <property type="evidence" value="ECO:0007669"/>
    <property type="project" value="InterPro"/>
</dbReference>
<dbReference type="SUPFAM" id="SSF46785">
    <property type="entry name" value="Winged helix' DNA-binding domain"/>
    <property type="match status" value="1"/>
</dbReference>
<evidence type="ECO:0000256" key="2">
    <source>
        <dbReference type="ARBA" id="ARBA00023163"/>
    </source>
</evidence>
<dbReference type="Proteomes" id="UP000069771">
    <property type="component" value="Chromosome"/>
</dbReference>
<name>A0A140DXE6_9FIRM</name>
<dbReference type="AlphaFoldDB" id="A0A140DXE6"/>
<dbReference type="Gene3D" id="3.40.50.1360">
    <property type="match status" value="1"/>
</dbReference>
<accession>A0A140DXE6</accession>
<dbReference type="PROSITE" id="PS51000">
    <property type="entry name" value="HTH_DEOR_2"/>
    <property type="match status" value="1"/>
</dbReference>
<evidence type="ECO:0000313" key="4">
    <source>
        <dbReference type="EMBL" id="AMK55323.1"/>
    </source>
</evidence>
<dbReference type="SMART" id="SM01134">
    <property type="entry name" value="DeoRC"/>
    <property type="match status" value="1"/>
</dbReference>
<dbReference type="InterPro" id="IPR014036">
    <property type="entry name" value="DeoR-like_C"/>
</dbReference>
<dbReference type="Pfam" id="PF08220">
    <property type="entry name" value="HTH_DeoR"/>
    <property type="match status" value="1"/>
</dbReference>
<dbReference type="InterPro" id="IPR036390">
    <property type="entry name" value="WH_DNA-bd_sf"/>
</dbReference>
<dbReference type="SUPFAM" id="SSF100950">
    <property type="entry name" value="NagB/RpiA/CoA transferase-like"/>
    <property type="match status" value="1"/>
</dbReference>
<dbReference type="InterPro" id="IPR037171">
    <property type="entry name" value="NagB/RpiA_transferase-like"/>
</dbReference>
<dbReference type="PANTHER" id="PTHR30363">
    <property type="entry name" value="HTH-TYPE TRANSCRIPTIONAL REGULATOR SRLR-RELATED"/>
    <property type="match status" value="1"/>
</dbReference>
<dbReference type="PANTHER" id="PTHR30363:SF44">
    <property type="entry name" value="AGA OPERON TRANSCRIPTIONAL REPRESSOR-RELATED"/>
    <property type="match status" value="1"/>
</dbReference>
<keyword evidence="2" id="KW-0804">Transcription</keyword>
<feature type="domain" description="HTH deoR-type" evidence="3">
    <location>
        <begin position="3"/>
        <end position="58"/>
    </location>
</feature>
<dbReference type="SMART" id="SM00420">
    <property type="entry name" value="HTH_DEOR"/>
    <property type="match status" value="1"/>
</dbReference>
<protein>
    <recommendedName>
        <fullName evidence="3">HTH deoR-type domain-containing protein</fullName>
    </recommendedName>
</protein>
<dbReference type="Pfam" id="PF00455">
    <property type="entry name" value="DeoRC"/>
    <property type="match status" value="1"/>
</dbReference>
<evidence type="ECO:0000259" key="3">
    <source>
        <dbReference type="PROSITE" id="PS51000"/>
    </source>
</evidence>
<dbReference type="GeneID" id="78478764"/>
<evidence type="ECO:0000256" key="1">
    <source>
        <dbReference type="ARBA" id="ARBA00023015"/>
    </source>
</evidence>
<organism evidence="4 5">
    <name type="scientific">Faecalibaculum rodentium</name>
    <dbReference type="NCBI Taxonomy" id="1702221"/>
    <lineage>
        <taxon>Bacteria</taxon>
        <taxon>Bacillati</taxon>
        <taxon>Bacillota</taxon>
        <taxon>Erysipelotrichia</taxon>
        <taxon>Erysipelotrichales</taxon>
        <taxon>Erysipelotrichaceae</taxon>
        <taxon>Faecalibaculum</taxon>
    </lineage>
</organism>
<keyword evidence="5" id="KW-1185">Reference proteome</keyword>
<keyword evidence="1" id="KW-0805">Transcription regulation</keyword>
<dbReference type="EMBL" id="CP011391">
    <property type="protein sequence ID" value="AMK55323.1"/>
    <property type="molecule type" value="Genomic_DNA"/>
</dbReference>
<proteinExistence type="predicted"/>
<gene>
    <name evidence="4" type="ORF">AALO17_21890</name>
</gene>
<dbReference type="OrthoDB" id="9797223at2"/>
<dbReference type="InterPro" id="IPR001034">
    <property type="entry name" value="DeoR_HTH"/>
</dbReference>
<sequence length="246" mass="27125">MTSAERLDRLKTLVQETEFLSVRQIMNEFGVSRSSAMRDLDELERQGVVVRQRGGAVLKNRAHHLTKTYEPATVDKADMHVSEKAEAARLAAALVQDGDCIYLDSGTTTAAMMTCLESRDVTIVTPNVYLLAQVPDGFPGRICLLGGDFDKSYLASTGPLARKILASFWFDKAFVSANGIADGKAWANDLSVAEIKQDAMKRADRTILVADSSKEDRKGMYAFADTEAFDELITEEKTEERDGTEQ</sequence>
<dbReference type="InterPro" id="IPR036388">
    <property type="entry name" value="WH-like_DNA-bd_sf"/>
</dbReference>
<reference evidence="4 5" key="1">
    <citation type="journal article" date="2016" name="Gut Pathog.">
        <title>Whole genome sequencing of "Faecalibaculum rodentium" ALO17, isolated from C57BL/6J laboratory mouse feces.</title>
        <authorList>
            <person name="Lim S."/>
            <person name="Chang D.H."/>
            <person name="Ahn S."/>
            <person name="Kim B.C."/>
        </authorList>
    </citation>
    <scope>NUCLEOTIDE SEQUENCE [LARGE SCALE GENOMIC DNA]</scope>
    <source>
        <strain evidence="4 5">Alo17</strain>
    </source>
</reference>
<dbReference type="InterPro" id="IPR050313">
    <property type="entry name" value="Carb_Metab_HTH_regulators"/>
</dbReference>
<dbReference type="Gene3D" id="1.10.10.10">
    <property type="entry name" value="Winged helix-like DNA-binding domain superfamily/Winged helix DNA-binding domain"/>
    <property type="match status" value="1"/>
</dbReference>
<evidence type="ECO:0000313" key="5">
    <source>
        <dbReference type="Proteomes" id="UP000069771"/>
    </source>
</evidence>
<dbReference type="RefSeq" id="WP_067558822.1">
    <property type="nucleotide sequence ID" value="NZ_CAMTBT010000032.1"/>
</dbReference>
<dbReference type="KEGG" id="fro:AALO17_21890"/>